<feature type="transmembrane region" description="Helical" evidence="6">
    <location>
        <begin position="108"/>
        <end position="128"/>
    </location>
</feature>
<gene>
    <name evidence="8" type="ORF">S01H1_04461</name>
</gene>
<feature type="transmembrane region" description="Helical" evidence="6">
    <location>
        <begin position="76"/>
        <end position="96"/>
    </location>
</feature>
<comment type="subcellular location">
    <subcellularLocation>
        <location evidence="1">Cell membrane</location>
        <topology evidence="1">Multi-pass membrane protein</topology>
    </subcellularLocation>
</comment>
<keyword evidence="3 6" id="KW-0812">Transmembrane</keyword>
<dbReference type="InterPro" id="IPR000620">
    <property type="entry name" value="EamA_dom"/>
</dbReference>
<accession>X0U7M5</accession>
<comment type="caution">
    <text evidence="8">The sequence shown here is derived from an EMBL/GenBank/DDBJ whole genome shotgun (WGS) entry which is preliminary data.</text>
</comment>
<evidence type="ECO:0000256" key="3">
    <source>
        <dbReference type="ARBA" id="ARBA00022692"/>
    </source>
</evidence>
<keyword evidence="4 6" id="KW-1133">Transmembrane helix</keyword>
<reference evidence="8" key="1">
    <citation type="journal article" date="2014" name="Front. Microbiol.">
        <title>High frequency of phylogenetically diverse reductive dehalogenase-homologous genes in deep subseafloor sedimentary metagenomes.</title>
        <authorList>
            <person name="Kawai M."/>
            <person name="Futagami T."/>
            <person name="Toyoda A."/>
            <person name="Takaki Y."/>
            <person name="Nishi S."/>
            <person name="Hori S."/>
            <person name="Arai W."/>
            <person name="Tsubouchi T."/>
            <person name="Morono Y."/>
            <person name="Uchiyama I."/>
            <person name="Ito T."/>
            <person name="Fujiyama A."/>
            <person name="Inagaki F."/>
            <person name="Takami H."/>
        </authorList>
    </citation>
    <scope>NUCLEOTIDE SEQUENCE</scope>
    <source>
        <strain evidence="8">Expedition CK06-06</strain>
    </source>
</reference>
<sequence>GALTGLIYCLAIIFQTFGLQTTSAGKAGFITGLSTIMVPFLTWFWFKKKLKKRIWLAVIISVFGMALLLLEGESGIVVGDFLVLICAVFCAFHIVLTDKFVRLVDVYLYSIVQLTTISLFCFGSSFLFNESYDIINAGLPFWLIMIYMGVIVTAGTFIFQNWSQQHQGPSQTAIIFTLEPVFAVIFASFIIGNETMSLVGWLGCALIFIAILITVLKNKANVNKRD</sequence>
<evidence type="ECO:0000256" key="2">
    <source>
        <dbReference type="ARBA" id="ARBA00022475"/>
    </source>
</evidence>
<dbReference type="PANTHER" id="PTHR42920">
    <property type="entry name" value="OS03G0707200 PROTEIN-RELATED"/>
    <property type="match status" value="1"/>
</dbReference>
<evidence type="ECO:0000256" key="5">
    <source>
        <dbReference type="ARBA" id="ARBA00023136"/>
    </source>
</evidence>
<feature type="non-terminal residue" evidence="8">
    <location>
        <position position="1"/>
    </location>
</feature>
<feature type="transmembrane region" description="Helical" evidence="6">
    <location>
        <begin position="198"/>
        <end position="216"/>
    </location>
</feature>
<dbReference type="InterPro" id="IPR051258">
    <property type="entry name" value="Diverse_Substrate_Transporter"/>
</dbReference>
<protein>
    <recommendedName>
        <fullName evidence="7">EamA domain-containing protein</fullName>
    </recommendedName>
</protein>
<evidence type="ECO:0000256" key="1">
    <source>
        <dbReference type="ARBA" id="ARBA00004651"/>
    </source>
</evidence>
<keyword evidence="2" id="KW-1003">Cell membrane</keyword>
<feature type="transmembrane region" description="Helical" evidence="6">
    <location>
        <begin position="140"/>
        <end position="160"/>
    </location>
</feature>
<dbReference type="GO" id="GO:0005886">
    <property type="term" value="C:plasma membrane"/>
    <property type="evidence" value="ECO:0007669"/>
    <property type="project" value="UniProtKB-SubCell"/>
</dbReference>
<feature type="transmembrane region" description="Helical" evidence="6">
    <location>
        <begin position="28"/>
        <end position="46"/>
    </location>
</feature>
<evidence type="ECO:0000256" key="4">
    <source>
        <dbReference type="ARBA" id="ARBA00022989"/>
    </source>
</evidence>
<proteinExistence type="predicted"/>
<evidence type="ECO:0000256" key="6">
    <source>
        <dbReference type="SAM" id="Phobius"/>
    </source>
</evidence>
<name>X0U7M5_9ZZZZ</name>
<dbReference type="Pfam" id="PF00892">
    <property type="entry name" value="EamA"/>
    <property type="match status" value="2"/>
</dbReference>
<evidence type="ECO:0000313" key="8">
    <source>
        <dbReference type="EMBL" id="GAF84480.1"/>
    </source>
</evidence>
<keyword evidence="5 6" id="KW-0472">Membrane</keyword>
<feature type="domain" description="EamA" evidence="7">
    <location>
        <begin position="79"/>
        <end position="215"/>
    </location>
</feature>
<dbReference type="InterPro" id="IPR037185">
    <property type="entry name" value="EmrE-like"/>
</dbReference>
<dbReference type="AlphaFoldDB" id="X0U7M5"/>
<dbReference type="SUPFAM" id="SSF103481">
    <property type="entry name" value="Multidrug resistance efflux transporter EmrE"/>
    <property type="match status" value="2"/>
</dbReference>
<evidence type="ECO:0000259" key="7">
    <source>
        <dbReference type="Pfam" id="PF00892"/>
    </source>
</evidence>
<dbReference type="PANTHER" id="PTHR42920:SF5">
    <property type="entry name" value="EAMA DOMAIN-CONTAINING PROTEIN"/>
    <property type="match status" value="1"/>
</dbReference>
<organism evidence="8">
    <name type="scientific">marine sediment metagenome</name>
    <dbReference type="NCBI Taxonomy" id="412755"/>
    <lineage>
        <taxon>unclassified sequences</taxon>
        <taxon>metagenomes</taxon>
        <taxon>ecological metagenomes</taxon>
    </lineage>
</organism>
<feature type="transmembrane region" description="Helical" evidence="6">
    <location>
        <begin position="172"/>
        <end position="192"/>
    </location>
</feature>
<dbReference type="EMBL" id="BARS01002353">
    <property type="protein sequence ID" value="GAF84480.1"/>
    <property type="molecule type" value="Genomic_DNA"/>
</dbReference>
<feature type="transmembrane region" description="Helical" evidence="6">
    <location>
        <begin position="53"/>
        <end position="70"/>
    </location>
</feature>
<feature type="domain" description="EamA" evidence="7">
    <location>
        <begin position="3"/>
        <end position="69"/>
    </location>
</feature>